<dbReference type="InterPro" id="IPR008969">
    <property type="entry name" value="CarboxyPept-like_regulatory"/>
</dbReference>
<dbReference type="AlphaFoldDB" id="A0A1M5SVV3"/>
<dbReference type="EMBL" id="FQXQ01000001">
    <property type="protein sequence ID" value="SHH42123.1"/>
    <property type="molecule type" value="Genomic_DNA"/>
</dbReference>
<accession>A0A1M5SVV3</accession>
<dbReference type="Pfam" id="PF14905">
    <property type="entry name" value="OMP_b-brl_3"/>
    <property type="match status" value="2"/>
</dbReference>
<dbReference type="Pfam" id="PF13715">
    <property type="entry name" value="CarbopepD_reg_2"/>
    <property type="match status" value="1"/>
</dbReference>
<dbReference type="STRING" id="1195760.SAMN05444281_0525"/>
<organism evidence="4 5">
    <name type="scientific">Wenyingzhuangia marina</name>
    <dbReference type="NCBI Taxonomy" id="1195760"/>
    <lineage>
        <taxon>Bacteria</taxon>
        <taxon>Pseudomonadati</taxon>
        <taxon>Bacteroidota</taxon>
        <taxon>Flavobacteriia</taxon>
        <taxon>Flavobacteriales</taxon>
        <taxon>Flavobacteriaceae</taxon>
        <taxon>Wenyingzhuangia</taxon>
    </lineage>
</organism>
<reference evidence="5" key="1">
    <citation type="submission" date="2016-11" db="EMBL/GenBank/DDBJ databases">
        <authorList>
            <person name="Varghese N."/>
            <person name="Submissions S."/>
        </authorList>
    </citation>
    <scope>NUCLEOTIDE SEQUENCE [LARGE SCALE GENOMIC DNA]</scope>
    <source>
        <strain evidence="5">DSM 100572</strain>
    </source>
</reference>
<evidence type="ECO:0000313" key="4">
    <source>
        <dbReference type="EMBL" id="SHH42123.1"/>
    </source>
</evidence>
<gene>
    <name evidence="4" type="ORF">SAMN05444281_0525</name>
</gene>
<dbReference type="RefSeq" id="WP_073118114.1">
    <property type="nucleotide sequence ID" value="NZ_BMEN01000001.1"/>
</dbReference>
<feature type="compositionally biased region" description="Basic and acidic residues" evidence="1">
    <location>
        <begin position="366"/>
        <end position="377"/>
    </location>
</feature>
<keyword evidence="5" id="KW-1185">Reference proteome</keyword>
<name>A0A1M5SVV3_9FLAO</name>
<evidence type="ECO:0000259" key="3">
    <source>
        <dbReference type="Pfam" id="PF14905"/>
    </source>
</evidence>
<protein>
    <submittedName>
        <fullName evidence="4">CarboxypepD_reg-like domain-containing protein</fullName>
    </submittedName>
</protein>
<dbReference type="SUPFAM" id="SSF56935">
    <property type="entry name" value="Porins"/>
    <property type="match status" value="1"/>
</dbReference>
<feature type="domain" description="Outer membrane protein beta-barrel" evidence="3">
    <location>
        <begin position="751"/>
        <end position="897"/>
    </location>
</feature>
<feature type="chain" id="PRO_5013268599" evidence="2">
    <location>
        <begin position="19"/>
        <end position="912"/>
    </location>
</feature>
<feature type="region of interest" description="Disordered" evidence="1">
    <location>
        <begin position="339"/>
        <end position="377"/>
    </location>
</feature>
<feature type="signal peptide" evidence="2">
    <location>
        <begin position="1"/>
        <end position="18"/>
    </location>
</feature>
<keyword evidence="2" id="KW-0732">Signal</keyword>
<feature type="region of interest" description="Disordered" evidence="1">
    <location>
        <begin position="398"/>
        <end position="431"/>
    </location>
</feature>
<evidence type="ECO:0000256" key="1">
    <source>
        <dbReference type="SAM" id="MobiDB-lite"/>
    </source>
</evidence>
<evidence type="ECO:0000313" key="5">
    <source>
        <dbReference type="Proteomes" id="UP000184109"/>
    </source>
</evidence>
<dbReference type="OrthoDB" id="1682379at2"/>
<feature type="domain" description="Outer membrane protein beta-barrel" evidence="3">
    <location>
        <begin position="443"/>
        <end position="726"/>
    </location>
</feature>
<sequence length="912" mass="103923">MKKLLMLLVIAMTSTVFSQTKSFEISGTLTSKQDKIPIESATIYLQRVKDSTIITYTISDKKGEFLLENKTSDKTANLFISYIGYKTYQKKITIENKKTSLGTIALQENANALQEVVIRAQAPPVTVKKDTLEFNVKSFKTKNNANVEDLLKKLPGVEVDEDGKIKINGKDVNKILVNGKPFFSNDPTIATKNLSKEMIEKIQVSNTKTDQEAFTGEDGAQTNKTVNLVIKKENNKGVFGRVAAGAGTDKRYEYAGMYNRFNNNLRLSLLAGGNNINSPGFSYGEISKMFGGSSSRNINSQINNWGREGIITSNNKGLNYVDTWGKNIDASTNYFGSTTNNNNTSKSETEETLETGNIFTNSNSRSNDESEKHSSESKFKIELDSTLLITIRPEFNLTKTKNTNDNNSISLNSNNDTINTSSSKSLNENTNNNFSNNLSVTKRIGKKGSYLKFNINNDINIRNSTNNIENNVEIINNPSESRTTNQLREGKNKNNTFFLETKYQLSIIEKKLSLDLGVGYRNNVQKNTNNTYDYNDTTGEYESFINDEFSTDFRYDNITTTPSIKIKYTKDKWSSNFTSEYLLRTLESSDFLRPELNLKRRFNAPQFSYRLNYRSTKTNLGLNYDLKNVAPYINQIQAFKNISNPLNTVEGNPLLSPSKRHTMSVDFSQNNFQKKIYFYSYIYGYITEDEIVSKTEIGEGNLRNTTYENVNGQYSLYGYLNYSKEIKIDTVKSIRVGIGGSSNIRKSINLINNTQNPSISRSISPNIYTRFNWRDIASLSVRYRPSYTKNYINNNLQEFTSHNVGINTNNHFMKKIEFSNDINYSYNPNISDGFDKSAWFWNTSISYSLFKDKANLSIKAYDLLNQNINARQYAYNNKITNRQSTVLQRYFMFSFSWKFNSLGKKGATRHYK</sequence>
<dbReference type="InterPro" id="IPR041700">
    <property type="entry name" value="OMP_b-brl_3"/>
</dbReference>
<dbReference type="Gene3D" id="2.60.40.1120">
    <property type="entry name" value="Carboxypeptidase-like, regulatory domain"/>
    <property type="match status" value="1"/>
</dbReference>
<evidence type="ECO:0000256" key="2">
    <source>
        <dbReference type="SAM" id="SignalP"/>
    </source>
</evidence>
<proteinExistence type="predicted"/>
<dbReference type="Proteomes" id="UP000184109">
    <property type="component" value="Unassembled WGS sequence"/>
</dbReference>
<dbReference type="SUPFAM" id="SSF49464">
    <property type="entry name" value="Carboxypeptidase regulatory domain-like"/>
    <property type="match status" value="1"/>
</dbReference>